<dbReference type="Gene3D" id="3.40.50.150">
    <property type="entry name" value="Vaccinia Virus protein VP39"/>
    <property type="match status" value="1"/>
</dbReference>
<dbReference type="RefSeq" id="WP_344038487.1">
    <property type="nucleotide sequence ID" value="NZ_BAAAKE010000011.1"/>
</dbReference>
<keyword evidence="3 6" id="KW-0808">Transferase</keyword>
<comment type="caution">
    <text evidence="6">The sequence shown here is derived from an EMBL/GenBank/DDBJ whole genome shotgun (WGS) entry which is preliminary data.</text>
</comment>
<sequence length="384" mass="44074">MNDVATIRPIARRHRDYRAKRPAASFAVRVASGRTFEVGPGEPRFTLVARDHRGEEALASLDQFRVAIAYLEGWLDVEGDLVSALAMRGFFRDFHPVVWLGKFAPSLLGAGEADDRRTISAHYDRESDFFLTFLDRRHRCYTQGSFARDDEPLEDAVTRKLDVALASLDLPPDAHVLEVGGGWGAFLEHAGRRGVEVTALTLAAESERYLKALVAREDLPVSVVRKHFHEYRPGRRFDAVVNMGVTEHLPDYGRSLRRYAALLRPGGRVYLDAFAMRSRHRLSTFMTRLVYPGRSTPLLLHRYLAHVARSPFRLVELHDERHNYFLTCREWARRLDAARDEVVERWGAALHRRFRLFLWASALGFDSDLLQAYRWTLELPADHR</sequence>
<evidence type="ECO:0000256" key="5">
    <source>
        <dbReference type="ARBA" id="ARBA00023098"/>
    </source>
</evidence>
<dbReference type="PANTHER" id="PTHR43667:SF1">
    <property type="entry name" value="CYCLOPROPANE-FATTY-ACYL-PHOSPHOLIPID SYNTHASE"/>
    <property type="match status" value="1"/>
</dbReference>
<dbReference type="GO" id="GO:0008168">
    <property type="term" value="F:methyltransferase activity"/>
    <property type="evidence" value="ECO:0007669"/>
    <property type="project" value="UniProtKB-KW"/>
</dbReference>
<evidence type="ECO:0000256" key="1">
    <source>
        <dbReference type="ARBA" id="ARBA00010815"/>
    </source>
</evidence>
<dbReference type="Proteomes" id="UP001595833">
    <property type="component" value="Unassembled WGS sequence"/>
</dbReference>
<protein>
    <submittedName>
        <fullName evidence="6">Class I SAM-dependent methyltransferase</fullName>
        <ecNumber evidence="6">2.1.1.-</ecNumber>
    </submittedName>
</protein>
<dbReference type="PANTHER" id="PTHR43667">
    <property type="entry name" value="CYCLOPROPANE-FATTY-ACYL-PHOSPHOLIPID SYNTHASE"/>
    <property type="match status" value="1"/>
</dbReference>
<keyword evidence="7" id="KW-1185">Reference proteome</keyword>
<dbReference type="Pfam" id="PF02353">
    <property type="entry name" value="CMAS"/>
    <property type="match status" value="1"/>
</dbReference>
<comment type="similarity">
    <text evidence="1">Belongs to the CFA/CMAS family.</text>
</comment>
<dbReference type="CDD" id="cd02440">
    <property type="entry name" value="AdoMet_MTases"/>
    <property type="match status" value="1"/>
</dbReference>
<evidence type="ECO:0000313" key="7">
    <source>
        <dbReference type="Proteomes" id="UP001595833"/>
    </source>
</evidence>
<keyword evidence="2 6" id="KW-0489">Methyltransferase</keyword>
<dbReference type="InterPro" id="IPR050723">
    <property type="entry name" value="CFA/CMAS"/>
</dbReference>
<dbReference type="EC" id="2.1.1.-" evidence="6"/>
<dbReference type="EMBL" id="JBHSJB010000006">
    <property type="protein sequence ID" value="MFC5053374.1"/>
    <property type="molecule type" value="Genomic_DNA"/>
</dbReference>
<accession>A0ABV9XSK1</accession>
<evidence type="ECO:0000256" key="4">
    <source>
        <dbReference type="ARBA" id="ARBA00022691"/>
    </source>
</evidence>
<keyword evidence="4" id="KW-0949">S-adenosyl-L-methionine</keyword>
<organism evidence="6 7">
    <name type="scientific">Saccharothrix xinjiangensis</name>
    <dbReference type="NCBI Taxonomy" id="204798"/>
    <lineage>
        <taxon>Bacteria</taxon>
        <taxon>Bacillati</taxon>
        <taxon>Actinomycetota</taxon>
        <taxon>Actinomycetes</taxon>
        <taxon>Pseudonocardiales</taxon>
        <taxon>Pseudonocardiaceae</taxon>
        <taxon>Saccharothrix</taxon>
    </lineage>
</organism>
<proteinExistence type="inferred from homology"/>
<gene>
    <name evidence="6" type="ORF">ACFPFM_06320</name>
</gene>
<reference evidence="7" key="1">
    <citation type="journal article" date="2019" name="Int. J. Syst. Evol. Microbiol.">
        <title>The Global Catalogue of Microorganisms (GCM) 10K type strain sequencing project: providing services to taxonomists for standard genome sequencing and annotation.</title>
        <authorList>
            <consortium name="The Broad Institute Genomics Platform"/>
            <consortium name="The Broad Institute Genome Sequencing Center for Infectious Disease"/>
            <person name="Wu L."/>
            <person name="Ma J."/>
        </authorList>
    </citation>
    <scope>NUCLEOTIDE SEQUENCE [LARGE SCALE GENOMIC DNA]</scope>
    <source>
        <strain evidence="7">KCTC 12848</strain>
    </source>
</reference>
<keyword evidence="5" id="KW-0443">Lipid metabolism</keyword>
<evidence type="ECO:0000256" key="3">
    <source>
        <dbReference type="ARBA" id="ARBA00022679"/>
    </source>
</evidence>
<dbReference type="InterPro" id="IPR029063">
    <property type="entry name" value="SAM-dependent_MTases_sf"/>
</dbReference>
<dbReference type="GO" id="GO:0032259">
    <property type="term" value="P:methylation"/>
    <property type="evidence" value="ECO:0007669"/>
    <property type="project" value="UniProtKB-KW"/>
</dbReference>
<evidence type="ECO:0000313" key="6">
    <source>
        <dbReference type="EMBL" id="MFC5053374.1"/>
    </source>
</evidence>
<name>A0ABV9XSK1_9PSEU</name>
<evidence type="ECO:0000256" key="2">
    <source>
        <dbReference type="ARBA" id="ARBA00022603"/>
    </source>
</evidence>
<dbReference type="SUPFAM" id="SSF53335">
    <property type="entry name" value="S-adenosyl-L-methionine-dependent methyltransferases"/>
    <property type="match status" value="1"/>
</dbReference>